<proteinExistence type="predicted"/>
<protein>
    <submittedName>
        <fullName evidence="2">Uncharacterized protein</fullName>
    </submittedName>
</protein>
<accession>A0ABR2U452</accession>
<evidence type="ECO:0000313" key="2">
    <source>
        <dbReference type="EMBL" id="KAK9044387.1"/>
    </source>
</evidence>
<organism evidence="2 3">
    <name type="scientific">Hibiscus sabdariffa</name>
    <name type="common">roselle</name>
    <dbReference type="NCBI Taxonomy" id="183260"/>
    <lineage>
        <taxon>Eukaryota</taxon>
        <taxon>Viridiplantae</taxon>
        <taxon>Streptophyta</taxon>
        <taxon>Embryophyta</taxon>
        <taxon>Tracheophyta</taxon>
        <taxon>Spermatophyta</taxon>
        <taxon>Magnoliopsida</taxon>
        <taxon>eudicotyledons</taxon>
        <taxon>Gunneridae</taxon>
        <taxon>Pentapetalae</taxon>
        <taxon>rosids</taxon>
        <taxon>malvids</taxon>
        <taxon>Malvales</taxon>
        <taxon>Malvaceae</taxon>
        <taxon>Malvoideae</taxon>
        <taxon>Hibiscus</taxon>
    </lineage>
</organism>
<reference evidence="2 3" key="1">
    <citation type="journal article" date="2024" name="G3 (Bethesda)">
        <title>Genome assembly of Hibiscus sabdariffa L. provides insights into metabolisms of medicinal natural products.</title>
        <authorList>
            <person name="Kim T."/>
        </authorList>
    </citation>
    <scope>NUCLEOTIDE SEQUENCE [LARGE SCALE GENOMIC DNA]</scope>
    <source>
        <strain evidence="2">TK-2024</strain>
        <tissue evidence="2">Old leaves</tissue>
    </source>
</reference>
<feature type="region of interest" description="Disordered" evidence="1">
    <location>
        <begin position="117"/>
        <end position="142"/>
    </location>
</feature>
<dbReference type="Proteomes" id="UP001396334">
    <property type="component" value="Unassembled WGS sequence"/>
</dbReference>
<comment type="caution">
    <text evidence="2">The sequence shown here is derived from an EMBL/GenBank/DDBJ whole genome shotgun (WGS) entry which is preliminary data.</text>
</comment>
<sequence length="154" mass="17238">MTSQCTRYERDTEIFTEDAQCIDFRSGLKPLGGFSSDTEVANGATHEHCKAITTRSGKKLSKIKKDKHEEDIVDNTDASTVLDKSAPIVTVPATTDTDQTIPQEVDEADSKATIAPRTRFPNLDKLEETMSPPPFPQRLKKKKLEYQFKSSWTS</sequence>
<name>A0ABR2U452_9ROSI</name>
<evidence type="ECO:0000313" key="3">
    <source>
        <dbReference type="Proteomes" id="UP001396334"/>
    </source>
</evidence>
<evidence type="ECO:0000256" key="1">
    <source>
        <dbReference type="SAM" id="MobiDB-lite"/>
    </source>
</evidence>
<dbReference type="EMBL" id="JBBPBN010000002">
    <property type="protein sequence ID" value="KAK9044387.1"/>
    <property type="molecule type" value="Genomic_DNA"/>
</dbReference>
<keyword evidence="3" id="KW-1185">Reference proteome</keyword>
<gene>
    <name evidence="2" type="ORF">V6N11_058288</name>
</gene>